<dbReference type="GeneID" id="36587283"/>
<sequence length="58" mass="6506">MRPLSRREICRSYKALTPLILRSYTGIRLSIAITPASLCTTISRSQYYLSIIGEAVNS</sequence>
<dbReference type="EMBL" id="KZ613745">
    <property type="protein sequence ID" value="PMD66213.1"/>
    <property type="molecule type" value="Genomic_DNA"/>
</dbReference>
<protein>
    <submittedName>
        <fullName evidence="1">Uncharacterized protein</fullName>
    </submittedName>
</protein>
<evidence type="ECO:0000313" key="2">
    <source>
        <dbReference type="Proteomes" id="UP000235371"/>
    </source>
</evidence>
<keyword evidence="2" id="KW-1185">Reference proteome</keyword>
<organism evidence="1 2">
    <name type="scientific">Hyaloscypha bicolor E</name>
    <dbReference type="NCBI Taxonomy" id="1095630"/>
    <lineage>
        <taxon>Eukaryota</taxon>
        <taxon>Fungi</taxon>
        <taxon>Dikarya</taxon>
        <taxon>Ascomycota</taxon>
        <taxon>Pezizomycotina</taxon>
        <taxon>Leotiomycetes</taxon>
        <taxon>Helotiales</taxon>
        <taxon>Hyaloscyphaceae</taxon>
        <taxon>Hyaloscypha</taxon>
        <taxon>Hyaloscypha bicolor</taxon>
    </lineage>
</organism>
<proteinExistence type="predicted"/>
<dbReference type="RefSeq" id="XP_024743117.1">
    <property type="nucleotide sequence ID" value="XM_024879206.1"/>
</dbReference>
<name>A0A2J6TT80_9HELO</name>
<accession>A0A2J6TT80</accession>
<reference evidence="1 2" key="1">
    <citation type="submission" date="2016-04" db="EMBL/GenBank/DDBJ databases">
        <title>A degradative enzymes factory behind the ericoid mycorrhizal symbiosis.</title>
        <authorList>
            <consortium name="DOE Joint Genome Institute"/>
            <person name="Martino E."/>
            <person name="Morin E."/>
            <person name="Grelet G."/>
            <person name="Kuo A."/>
            <person name="Kohler A."/>
            <person name="Daghino S."/>
            <person name="Barry K."/>
            <person name="Choi C."/>
            <person name="Cichocki N."/>
            <person name="Clum A."/>
            <person name="Copeland A."/>
            <person name="Hainaut M."/>
            <person name="Haridas S."/>
            <person name="Labutti K."/>
            <person name="Lindquist E."/>
            <person name="Lipzen A."/>
            <person name="Khouja H.-R."/>
            <person name="Murat C."/>
            <person name="Ohm R."/>
            <person name="Olson A."/>
            <person name="Spatafora J."/>
            <person name="Veneault-Fourrey C."/>
            <person name="Henrissat B."/>
            <person name="Grigoriev I."/>
            <person name="Martin F."/>
            <person name="Perotto S."/>
        </authorList>
    </citation>
    <scope>NUCLEOTIDE SEQUENCE [LARGE SCALE GENOMIC DNA]</scope>
    <source>
        <strain evidence="1 2">E</strain>
    </source>
</reference>
<dbReference type="Proteomes" id="UP000235371">
    <property type="component" value="Unassembled WGS sequence"/>
</dbReference>
<dbReference type="InParanoid" id="A0A2J6TT80"/>
<gene>
    <name evidence="1" type="ORF">K444DRAFT_607650</name>
</gene>
<evidence type="ECO:0000313" key="1">
    <source>
        <dbReference type="EMBL" id="PMD66213.1"/>
    </source>
</evidence>
<dbReference type="AlphaFoldDB" id="A0A2J6TT80"/>